<accession>A0A401IGB6</accession>
<dbReference type="SMR" id="A0A401IGB6"/>
<feature type="domain" description="Non-haem dioxygenase N-terminal" evidence="3">
    <location>
        <begin position="5"/>
        <end position="108"/>
    </location>
</feature>
<dbReference type="Gene3D" id="2.60.120.330">
    <property type="entry name" value="B-lactam Antibiotic, Isopenicillin N Synthase, Chain"/>
    <property type="match status" value="1"/>
</dbReference>
<keyword evidence="5" id="KW-1185">Reference proteome</keyword>
<dbReference type="InterPro" id="IPR027443">
    <property type="entry name" value="IPNS-like_sf"/>
</dbReference>
<evidence type="ECO:0000256" key="1">
    <source>
        <dbReference type="ARBA" id="ARBA00004792"/>
    </source>
</evidence>
<proteinExistence type="predicted"/>
<comment type="pathway">
    <text evidence="1">Antibiotic biosynthesis.</text>
</comment>
<evidence type="ECO:0000259" key="2">
    <source>
        <dbReference type="Pfam" id="PF03171"/>
    </source>
</evidence>
<sequence length="305" mass="35272">MNQMIPIIDFQPFLEGNPLEKKTVAQQFYAALADVGCLYLKNYGFSTDLVAQVFAESKAFFDLPLEEKMQLALNPKEPSIGYYRNNSRTQEIFNYAAEKRHPISQWPENLPGFRDTVMEFFQGCEDLSWNLFQALAMSLQLLPTDLTDLISDKNCHGALLHYPPINNSPEPNKFRFKPHTGAGTFGLIFQDEAKGLEICTRQQQWIPVSSIPGTVVVIMEDLIQRWTNDQLYSTLHKVSIPEEEFYKHQSRYSLAFKVSPNDDAEIRCFEKCVSEDNPRKYSSISVKDYYQEWEAKHLHIYSNQN</sequence>
<dbReference type="OrthoDB" id="21825at2"/>
<dbReference type="InterPro" id="IPR026992">
    <property type="entry name" value="DIOX_N"/>
</dbReference>
<dbReference type="Proteomes" id="UP000287247">
    <property type="component" value="Unassembled WGS sequence"/>
</dbReference>
<organism evidence="4 5">
    <name type="scientific">Aphanothece sacrum FPU1</name>
    <dbReference type="NCBI Taxonomy" id="1920663"/>
    <lineage>
        <taxon>Bacteria</taxon>
        <taxon>Bacillati</taxon>
        <taxon>Cyanobacteriota</taxon>
        <taxon>Cyanophyceae</taxon>
        <taxon>Oscillatoriophycideae</taxon>
        <taxon>Chroococcales</taxon>
        <taxon>Aphanothecaceae</taxon>
        <taxon>Aphanothece</taxon>
    </lineage>
</organism>
<dbReference type="Pfam" id="PF14226">
    <property type="entry name" value="DIOX_N"/>
    <property type="match status" value="1"/>
</dbReference>
<dbReference type="SUPFAM" id="SSF51197">
    <property type="entry name" value="Clavaminate synthase-like"/>
    <property type="match status" value="1"/>
</dbReference>
<comment type="caution">
    <text evidence="4">The sequence shown here is derived from an EMBL/GenBank/DDBJ whole genome shotgun (WGS) entry which is preliminary data.</text>
</comment>
<evidence type="ECO:0000313" key="4">
    <source>
        <dbReference type="EMBL" id="GBF80256.1"/>
    </source>
</evidence>
<evidence type="ECO:0000313" key="5">
    <source>
        <dbReference type="Proteomes" id="UP000287247"/>
    </source>
</evidence>
<gene>
    <name evidence="4" type="ORF">AsFPU1_1657</name>
</gene>
<dbReference type="InterPro" id="IPR044861">
    <property type="entry name" value="IPNS-like_FE2OG_OXY"/>
</dbReference>
<protein>
    <submittedName>
        <fullName evidence="4">Oxidoreductase</fullName>
    </submittedName>
</protein>
<reference evidence="5" key="1">
    <citation type="submission" date="2017-05" db="EMBL/GenBank/DDBJ databases">
        <title>Physiological properties and genetic analysis related to exopolysaccharide production of fresh-water unicellular cyanobacterium Aphanothece sacrum, Suizenji Nori, that has been cultured as a food source in Japan.</title>
        <authorList>
            <person name="Kanesaki Y."/>
            <person name="Yoshikawa S."/>
            <person name="Ohki K."/>
        </authorList>
    </citation>
    <scope>NUCLEOTIDE SEQUENCE [LARGE SCALE GENOMIC DNA]</scope>
    <source>
        <strain evidence="5">FPU1</strain>
    </source>
</reference>
<name>A0A401IGB6_APHSA</name>
<dbReference type="AlphaFoldDB" id="A0A401IGB6"/>
<feature type="domain" description="Isopenicillin N synthase-like Fe(2+) 2OG dioxygenase" evidence="2">
    <location>
        <begin position="160"/>
        <end position="259"/>
    </location>
</feature>
<evidence type="ECO:0000259" key="3">
    <source>
        <dbReference type="Pfam" id="PF14226"/>
    </source>
</evidence>
<dbReference type="RefSeq" id="WP_124971699.1">
    <property type="nucleotide sequence ID" value="NZ_BDQK01000006.1"/>
</dbReference>
<dbReference type="EMBL" id="BDQK01000006">
    <property type="protein sequence ID" value="GBF80256.1"/>
    <property type="molecule type" value="Genomic_DNA"/>
</dbReference>
<dbReference type="InterPro" id="IPR050231">
    <property type="entry name" value="Iron_ascorbate_oxido_reductase"/>
</dbReference>
<dbReference type="PANTHER" id="PTHR47990">
    <property type="entry name" value="2-OXOGLUTARATE (2OG) AND FE(II)-DEPENDENT OXYGENASE SUPERFAMILY PROTEIN-RELATED"/>
    <property type="match status" value="1"/>
</dbReference>
<dbReference type="Pfam" id="PF03171">
    <property type="entry name" value="2OG-FeII_Oxy"/>
    <property type="match status" value="1"/>
</dbReference>